<reference evidence="2" key="2">
    <citation type="submission" date="2020-11" db="EMBL/GenBank/DDBJ databases">
        <authorList>
            <person name="McCartney M.A."/>
            <person name="Auch B."/>
            <person name="Kono T."/>
            <person name="Mallez S."/>
            <person name="Becker A."/>
            <person name="Gohl D.M."/>
            <person name="Silverstein K.A.T."/>
            <person name="Koren S."/>
            <person name="Bechman K.B."/>
            <person name="Herman A."/>
            <person name="Abrahante J.E."/>
            <person name="Garbe J."/>
        </authorList>
    </citation>
    <scope>NUCLEOTIDE SEQUENCE</scope>
    <source>
        <strain evidence="2">Duluth1</strain>
        <tissue evidence="2">Whole animal</tissue>
    </source>
</reference>
<proteinExistence type="predicted"/>
<gene>
    <name evidence="2" type="ORF">DPMN_102512</name>
</gene>
<keyword evidence="1" id="KW-0175">Coiled coil</keyword>
<comment type="caution">
    <text evidence="2">The sequence shown here is derived from an EMBL/GenBank/DDBJ whole genome shotgun (WGS) entry which is preliminary data.</text>
</comment>
<feature type="coiled-coil region" evidence="1">
    <location>
        <begin position="169"/>
        <end position="196"/>
    </location>
</feature>
<organism evidence="2 3">
    <name type="scientific">Dreissena polymorpha</name>
    <name type="common">Zebra mussel</name>
    <name type="synonym">Mytilus polymorpha</name>
    <dbReference type="NCBI Taxonomy" id="45954"/>
    <lineage>
        <taxon>Eukaryota</taxon>
        <taxon>Metazoa</taxon>
        <taxon>Spiralia</taxon>
        <taxon>Lophotrochozoa</taxon>
        <taxon>Mollusca</taxon>
        <taxon>Bivalvia</taxon>
        <taxon>Autobranchia</taxon>
        <taxon>Heteroconchia</taxon>
        <taxon>Euheterodonta</taxon>
        <taxon>Imparidentia</taxon>
        <taxon>Neoheterodontei</taxon>
        <taxon>Myida</taxon>
        <taxon>Dreissenoidea</taxon>
        <taxon>Dreissenidae</taxon>
        <taxon>Dreissena</taxon>
    </lineage>
</organism>
<name>A0A9D4LLI0_DREPO</name>
<protein>
    <submittedName>
        <fullName evidence="2">Uncharacterized protein</fullName>
    </submittedName>
</protein>
<evidence type="ECO:0000313" key="3">
    <source>
        <dbReference type="Proteomes" id="UP000828390"/>
    </source>
</evidence>
<evidence type="ECO:0000313" key="2">
    <source>
        <dbReference type="EMBL" id="KAH3859692.1"/>
    </source>
</evidence>
<evidence type="ECO:0000256" key="1">
    <source>
        <dbReference type="SAM" id="Coils"/>
    </source>
</evidence>
<dbReference type="EMBL" id="JAIWYP010000003">
    <property type="protein sequence ID" value="KAH3859692.1"/>
    <property type="molecule type" value="Genomic_DNA"/>
</dbReference>
<keyword evidence="3" id="KW-1185">Reference proteome</keyword>
<dbReference type="Proteomes" id="UP000828390">
    <property type="component" value="Unassembled WGS sequence"/>
</dbReference>
<reference evidence="2" key="1">
    <citation type="journal article" date="2019" name="bioRxiv">
        <title>The Genome of the Zebra Mussel, Dreissena polymorpha: A Resource for Invasive Species Research.</title>
        <authorList>
            <person name="McCartney M.A."/>
            <person name="Auch B."/>
            <person name="Kono T."/>
            <person name="Mallez S."/>
            <person name="Zhang Y."/>
            <person name="Obille A."/>
            <person name="Becker A."/>
            <person name="Abrahante J.E."/>
            <person name="Garbe J."/>
            <person name="Badalamenti J.P."/>
            <person name="Herman A."/>
            <person name="Mangelson H."/>
            <person name="Liachko I."/>
            <person name="Sullivan S."/>
            <person name="Sone E.D."/>
            <person name="Koren S."/>
            <person name="Silverstein K.A.T."/>
            <person name="Beckman K.B."/>
            <person name="Gohl D.M."/>
        </authorList>
    </citation>
    <scope>NUCLEOTIDE SEQUENCE</scope>
    <source>
        <strain evidence="2">Duluth1</strain>
        <tissue evidence="2">Whole animal</tissue>
    </source>
</reference>
<accession>A0A9D4LLI0</accession>
<dbReference type="AlphaFoldDB" id="A0A9D4LLI0"/>
<sequence>MDFPGPYCEQVGLTCQALNDSTIQPITPERLTNGLVLELRWYANNVNRPLNILFEWLRLLQPTKSNDSTLKYRIKNANEISKKLNEKNKVKGFSNLAEFKSSAFNVVESSVKHSPHMKIVNEQLTRELIVPDNSSKEVDRKNPVNEPIDNDVVTDSVLVEKSNLTDYEIQKKQKTLKKLQKLLTSKRENLDILTHRKGHYSV</sequence>